<sequence>GSGGVKSKGMGSFSNRGGMAGGGGTHLPPLLEQERQQQQQQQQQQRPCMSHAMQHDMAPASPFLEPRPMGRAPAALSTLDEILSETGLGSPNKDLESQLETAATHETKLEKEQLPAVAGASNAGFDESKPGADKPCAAEEQDYRRQHWQVRYNPKMPYRHLRVLMPGSYFGEYSCLTGCPRTASVVA</sequence>
<dbReference type="Proteomes" id="UP001054857">
    <property type="component" value="Unassembled WGS sequence"/>
</dbReference>
<name>A0AAD3HLH0_9CHLO</name>
<dbReference type="SUPFAM" id="SSF51206">
    <property type="entry name" value="cAMP-binding domain-like"/>
    <property type="match status" value="1"/>
</dbReference>
<dbReference type="InterPro" id="IPR000595">
    <property type="entry name" value="cNMP-bd_dom"/>
</dbReference>
<reference evidence="3 4" key="1">
    <citation type="journal article" date="2021" name="Sci. Rep.">
        <title>Genome sequencing of the multicellular alga Astrephomene provides insights into convergent evolution of germ-soma differentiation.</title>
        <authorList>
            <person name="Yamashita S."/>
            <person name="Yamamoto K."/>
            <person name="Matsuzaki R."/>
            <person name="Suzuki S."/>
            <person name="Yamaguchi H."/>
            <person name="Hirooka S."/>
            <person name="Minakuchi Y."/>
            <person name="Miyagishima S."/>
            <person name="Kawachi M."/>
            <person name="Toyoda A."/>
            <person name="Nozaki H."/>
        </authorList>
    </citation>
    <scope>NUCLEOTIDE SEQUENCE [LARGE SCALE GENOMIC DNA]</scope>
    <source>
        <strain evidence="3 4">NIES-4017</strain>
    </source>
</reference>
<organism evidence="3 4">
    <name type="scientific">Astrephomene gubernaculifera</name>
    <dbReference type="NCBI Taxonomy" id="47775"/>
    <lineage>
        <taxon>Eukaryota</taxon>
        <taxon>Viridiplantae</taxon>
        <taxon>Chlorophyta</taxon>
        <taxon>core chlorophytes</taxon>
        <taxon>Chlorophyceae</taxon>
        <taxon>CS clade</taxon>
        <taxon>Chlamydomonadales</taxon>
        <taxon>Astrephomenaceae</taxon>
        <taxon>Astrephomene</taxon>
    </lineage>
</organism>
<evidence type="ECO:0000256" key="1">
    <source>
        <dbReference type="SAM" id="MobiDB-lite"/>
    </source>
</evidence>
<dbReference type="PROSITE" id="PS50042">
    <property type="entry name" value="CNMP_BINDING_3"/>
    <property type="match status" value="1"/>
</dbReference>
<evidence type="ECO:0000313" key="4">
    <source>
        <dbReference type="Proteomes" id="UP001054857"/>
    </source>
</evidence>
<evidence type="ECO:0000313" key="3">
    <source>
        <dbReference type="EMBL" id="GFR44720.1"/>
    </source>
</evidence>
<dbReference type="InterPro" id="IPR018490">
    <property type="entry name" value="cNMP-bd_dom_sf"/>
</dbReference>
<gene>
    <name evidence="3" type="ORF">Agub_g6044</name>
</gene>
<feature type="domain" description="Cyclic nucleotide-binding" evidence="2">
    <location>
        <begin position="161"/>
        <end position="187"/>
    </location>
</feature>
<dbReference type="InterPro" id="IPR014710">
    <property type="entry name" value="RmlC-like_jellyroll"/>
</dbReference>
<proteinExistence type="predicted"/>
<keyword evidence="4" id="KW-1185">Reference proteome</keyword>
<feature type="region of interest" description="Disordered" evidence="1">
    <location>
        <begin position="1"/>
        <end position="135"/>
    </location>
</feature>
<dbReference type="EMBL" id="BMAR01000008">
    <property type="protein sequence ID" value="GFR44720.1"/>
    <property type="molecule type" value="Genomic_DNA"/>
</dbReference>
<feature type="non-terminal residue" evidence="3">
    <location>
        <position position="1"/>
    </location>
</feature>
<feature type="compositionally biased region" description="Basic and acidic residues" evidence="1">
    <location>
        <begin position="103"/>
        <end position="113"/>
    </location>
</feature>
<feature type="non-terminal residue" evidence="3">
    <location>
        <position position="187"/>
    </location>
</feature>
<protein>
    <recommendedName>
        <fullName evidence="2">Cyclic nucleotide-binding domain-containing protein</fullName>
    </recommendedName>
</protein>
<accession>A0AAD3HLH0</accession>
<comment type="caution">
    <text evidence="3">The sequence shown here is derived from an EMBL/GenBank/DDBJ whole genome shotgun (WGS) entry which is preliminary data.</text>
</comment>
<evidence type="ECO:0000259" key="2">
    <source>
        <dbReference type="PROSITE" id="PS50042"/>
    </source>
</evidence>
<dbReference type="Gene3D" id="2.60.120.10">
    <property type="entry name" value="Jelly Rolls"/>
    <property type="match status" value="1"/>
</dbReference>
<feature type="compositionally biased region" description="Low complexity" evidence="1">
    <location>
        <begin position="36"/>
        <end position="46"/>
    </location>
</feature>
<dbReference type="AlphaFoldDB" id="A0AAD3HLH0"/>